<dbReference type="AlphaFoldDB" id="A0A1G5RPN3"/>
<name>A0A1G5RPN3_PSEXY</name>
<evidence type="ECO:0000256" key="2">
    <source>
        <dbReference type="ARBA" id="ARBA00023125"/>
    </source>
</evidence>
<dbReference type="RefSeq" id="WP_028247492.1">
    <property type="nucleotide sequence ID" value="NZ_FMWK01000001.1"/>
</dbReference>
<dbReference type="PANTHER" id="PTHR42756:SF1">
    <property type="entry name" value="TRANSCRIPTIONAL REPRESSOR OF EMRAB OPERON"/>
    <property type="match status" value="1"/>
</dbReference>
<dbReference type="InterPro" id="IPR036388">
    <property type="entry name" value="WH-like_DNA-bd_sf"/>
</dbReference>
<dbReference type="InterPro" id="IPR036390">
    <property type="entry name" value="WH_DNA-bd_sf"/>
</dbReference>
<dbReference type="PRINTS" id="PR00598">
    <property type="entry name" value="HTHMARR"/>
</dbReference>
<gene>
    <name evidence="5" type="ORF">SAMN02910350_00015</name>
</gene>
<protein>
    <submittedName>
        <fullName evidence="5">DNA-binding transcriptional regulator, MarR family</fullName>
    </submittedName>
</protein>
<dbReference type="PROSITE" id="PS50995">
    <property type="entry name" value="HTH_MARR_2"/>
    <property type="match status" value="1"/>
</dbReference>
<dbReference type="GO" id="GO:0003700">
    <property type="term" value="F:DNA-binding transcription factor activity"/>
    <property type="evidence" value="ECO:0007669"/>
    <property type="project" value="InterPro"/>
</dbReference>
<dbReference type="GO" id="GO:0003677">
    <property type="term" value="F:DNA binding"/>
    <property type="evidence" value="ECO:0007669"/>
    <property type="project" value="UniProtKB-KW"/>
</dbReference>
<evidence type="ECO:0000259" key="4">
    <source>
        <dbReference type="PROSITE" id="PS50995"/>
    </source>
</evidence>
<keyword evidence="1" id="KW-0805">Transcription regulation</keyword>
<dbReference type="PANTHER" id="PTHR42756">
    <property type="entry name" value="TRANSCRIPTIONAL REGULATOR, MARR"/>
    <property type="match status" value="1"/>
</dbReference>
<dbReference type="SMART" id="SM00347">
    <property type="entry name" value="HTH_MARR"/>
    <property type="match status" value="1"/>
</dbReference>
<dbReference type="SUPFAM" id="SSF46785">
    <property type="entry name" value="Winged helix' DNA-binding domain"/>
    <property type="match status" value="1"/>
</dbReference>
<evidence type="ECO:0000256" key="1">
    <source>
        <dbReference type="ARBA" id="ARBA00023015"/>
    </source>
</evidence>
<reference evidence="5 6" key="1">
    <citation type="submission" date="2016-10" db="EMBL/GenBank/DDBJ databases">
        <authorList>
            <person name="de Groot N.N."/>
        </authorList>
    </citation>
    <scope>NUCLEOTIDE SEQUENCE [LARGE SCALE GENOMIC DNA]</scope>
    <source>
        <strain evidence="5 6">DSM 10317</strain>
    </source>
</reference>
<keyword evidence="2 5" id="KW-0238">DNA-binding</keyword>
<evidence type="ECO:0000313" key="5">
    <source>
        <dbReference type="EMBL" id="SCZ75977.1"/>
    </source>
</evidence>
<evidence type="ECO:0000313" key="6">
    <source>
        <dbReference type="Proteomes" id="UP000199428"/>
    </source>
</evidence>
<dbReference type="EMBL" id="FMWK01000001">
    <property type="protein sequence ID" value="SCZ75977.1"/>
    <property type="molecule type" value="Genomic_DNA"/>
</dbReference>
<accession>A0A1G5RPN3</accession>
<proteinExistence type="predicted"/>
<feature type="domain" description="HTH marR-type" evidence="4">
    <location>
        <begin position="1"/>
        <end position="144"/>
    </location>
</feature>
<sequence>MLKDFDSRRHFGFLYDCASREIKKAVKRGISENNADNCNVNHGWLVGYLERQTEPVFQKDLEKIFHFPKSTLADMIQSLEKSGYIAKASVDGDGRKKQIIVTEEGKRFNDLIETQILAVDEYITKDITPEQMDIVVEVLEKMRKNAEDYKAYVEIKKED</sequence>
<dbReference type="Proteomes" id="UP000199428">
    <property type="component" value="Unassembled WGS sequence"/>
</dbReference>
<keyword evidence="3" id="KW-0804">Transcription</keyword>
<organism evidence="5 6">
    <name type="scientific">Pseudobutyrivibrio xylanivorans</name>
    <dbReference type="NCBI Taxonomy" id="185007"/>
    <lineage>
        <taxon>Bacteria</taxon>
        <taxon>Bacillati</taxon>
        <taxon>Bacillota</taxon>
        <taxon>Clostridia</taxon>
        <taxon>Lachnospirales</taxon>
        <taxon>Lachnospiraceae</taxon>
        <taxon>Pseudobutyrivibrio</taxon>
    </lineage>
</organism>
<evidence type="ECO:0000256" key="3">
    <source>
        <dbReference type="ARBA" id="ARBA00023163"/>
    </source>
</evidence>
<dbReference type="Gene3D" id="1.10.10.10">
    <property type="entry name" value="Winged helix-like DNA-binding domain superfamily/Winged helix DNA-binding domain"/>
    <property type="match status" value="1"/>
</dbReference>
<dbReference type="InterPro" id="IPR000835">
    <property type="entry name" value="HTH_MarR-typ"/>
</dbReference>
<dbReference type="Pfam" id="PF12802">
    <property type="entry name" value="MarR_2"/>
    <property type="match status" value="1"/>
</dbReference>